<evidence type="ECO:0000259" key="4">
    <source>
        <dbReference type="PROSITE" id="PS50110"/>
    </source>
</evidence>
<dbReference type="AlphaFoldDB" id="A0A150S7D7"/>
<evidence type="ECO:0000313" key="5">
    <source>
        <dbReference type="EMBL" id="KYF88322.1"/>
    </source>
</evidence>
<accession>A0A150S7D7</accession>
<dbReference type="InterPro" id="IPR050595">
    <property type="entry name" value="Bact_response_regulator"/>
</dbReference>
<protein>
    <submittedName>
        <fullName evidence="5">Repressor</fullName>
    </submittedName>
</protein>
<dbReference type="SUPFAM" id="SSF52172">
    <property type="entry name" value="CheY-like"/>
    <property type="match status" value="1"/>
</dbReference>
<evidence type="ECO:0000256" key="3">
    <source>
        <dbReference type="SAM" id="MobiDB-lite"/>
    </source>
</evidence>
<dbReference type="Pfam" id="PF00072">
    <property type="entry name" value="Response_reg"/>
    <property type="match status" value="1"/>
</dbReference>
<dbReference type="PANTHER" id="PTHR44591:SF25">
    <property type="entry name" value="CHEMOTAXIS TWO-COMPONENT RESPONSE REGULATOR"/>
    <property type="match status" value="1"/>
</dbReference>
<dbReference type="Proteomes" id="UP000075635">
    <property type="component" value="Unassembled WGS sequence"/>
</dbReference>
<feature type="domain" description="Response regulatory" evidence="4">
    <location>
        <begin position="27"/>
        <end position="140"/>
    </location>
</feature>
<organism evidence="5 6">
    <name type="scientific">Sorangium cellulosum</name>
    <name type="common">Polyangium cellulosum</name>
    <dbReference type="NCBI Taxonomy" id="56"/>
    <lineage>
        <taxon>Bacteria</taxon>
        <taxon>Pseudomonadati</taxon>
        <taxon>Myxococcota</taxon>
        <taxon>Polyangia</taxon>
        <taxon>Polyangiales</taxon>
        <taxon>Polyangiaceae</taxon>
        <taxon>Sorangium</taxon>
    </lineage>
</organism>
<dbReference type="PROSITE" id="PS50110">
    <property type="entry name" value="RESPONSE_REGULATORY"/>
    <property type="match status" value="1"/>
</dbReference>
<dbReference type="PANTHER" id="PTHR44591">
    <property type="entry name" value="STRESS RESPONSE REGULATOR PROTEIN 1"/>
    <property type="match status" value="1"/>
</dbReference>
<keyword evidence="1 2" id="KW-0597">Phosphoprotein</keyword>
<dbReference type="EMBL" id="JEMB01001353">
    <property type="protein sequence ID" value="KYF88322.1"/>
    <property type="molecule type" value="Genomic_DNA"/>
</dbReference>
<reference evidence="5 6" key="1">
    <citation type="submission" date="2014-02" db="EMBL/GenBank/DDBJ databases">
        <title>The small core and large imbalanced accessory genome model reveals a collaborative survival strategy of Sorangium cellulosum strains in nature.</title>
        <authorList>
            <person name="Han K."/>
            <person name="Peng R."/>
            <person name="Blom J."/>
            <person name="Li Y.-Z."/>
        </authorList>
    </citation>
    <scope>NUCLEOTIDE SEQUENCE [LARGE SCALE GENOMIC DNA]</scope>
    <source>
        <strain evidence="5 6">So0011-07</strain>
    </source>
</reference>
<dbReference type="Gene3D" id="3.40.50.2300">
    <property type="match status" value="1"/>
</dbReference>
<evidence type="ECO:0000313" key="6">
    <source>
        <dbReference type="Proteomes" id="UP000075635"/>
    </source>
</evidence>
<gene>
    <name evidence="5" type="ORF">BE17_25815</name>
</gene>
<evidence type="ECO:0000256" key="2">
    <source>
        <dbReference type="PROSITE-ProRule" id="PRU00169"/>
    </source>
</evidence>
<proteinExistence type="predicted"/>
<dbReference type="InterPro" id="IPR001789">
    <property type="entry name" value="Sig_transdc_resp-reg_receiver"/>
</dbReference>
<evidence type="ECO:0000256" key="1">
    <source>
        <dbReference type="ARBA" id="ARBA00022553"/>
    </source>
</evidence>
<feature type="compositionally biased region" description="Basic residues" evidence="3">
    <location>
        <begin position="1"/>
        <end position="11"/>
    </location>
</feature>
<feature type="modified residue" description="4-aspartylphosphate" evidence="2">
    <location>
        <position position="74"/>
    </location>
</feature>
<comment type="caution">
    <text evidence="5">The sequence shown here is derived from an EMBL/GenBank/DDBJ whole genome shotgun (WGS) entry which is preliminary data.</text>
</comment>
<feature type="region of interest" description="Disordered" evidence="3">
    <location>
        <begin position="1"/>
        <end position="24"/>
    </location>
</feature>
<sequence length="165" mass="18528">MTSAKFTRRFRGTSDEAPEETPKERPIVVVIDDDPRMRSALAFTLRHDYDVRLYESAQEGIAGVTEMTSLVILDIRMPGIDGLTAYLKIKALYPKVPIIFYTAFQDILEKQDLLSTHKAFGYFDKNGDVSGLMAAVEKAVQHHSVVSSMASAQKLVRAIRPRDDH</sequence>
<dbReference type="SMART" id="SM00448">
    <property type="entry name" value="REC"/>
    <property type="match status" value="1"/>
</dbReference>
<name>A0A150S7D7_SORCE</name>
<dbReference type="GO" id="GO:0000160">
    <property type="term" value="P:phosphorelay signal transduction system"/>
    <property type="evidence" value="ECO:0007669"/>
    <property type="project" value="InterPro"/>
</dbReference>
<dbReference type="InterPro" id="IPR011006">
    <property type="entry name" value="CheY-like_superfamily"/>
</dbReference>